<dbReference type="GO" id="GO:0006261">
    <property type="term" value="P:DNA-templated DNA replication"/>
    <property type="evidence" value="ECO:0007669"/>
    <property type="project" value="TreeGrafter"/>
</dbReference>
<protein>
    <submittedName>
        <fullName evidence="5">DNA polymerase-3 subunit delta</fullName>
        <ecNumber evidence="5">2.7.7.7</ecNumber>
    </submittedName>
</protein>
<keyword evidence="6" id="KW-1185">Reference proteome</keyword>
<reference evidence="5 6" key="1">
    <citation type="submission" date="2020-08" db="EMBL/GenBank/DDBJ databases">
        <title>Genomic Encyclopedia of Type Strains, Phase IV (KMG-IV): sequencing the most valuable type-strain genomes for metagenomic binning, comparative biology and taxonomic classification.</title>
        <authorList>
            <person name="Goeker M."/>
        </authorList>
    </citation>
    <scope>NUCLEOTIDE SEQUENCE [LARGE SCALE GENOMIC DNA]</scope>
    <source>
        <strain evidence="5 6">DSM 13481</strain>
    </source>
</reference>
<evidence type="ECO:0000313" key="5">
    <source>
        <dbReference type="EMBL" id="MBB6062000.1"/>
    </source>
</evidence>
<comment type="caution">
    <text evidence="5">The sequence shown here is derived from an EMBL/GenBank/DDBJ whole genome shotgun (WGS) entry which is preliminary data.</text>
</comment>
<accession>A0A841GSA1</accession>
<gene>
    <name evidence="5" type="ORF">HNP65_000422</name>
</gene>
<evidence type="ECO:0000256" key="2">
    <source>
        <dbReference type="ARBA" id="ARBA00022695"/>
    </source>
</evidence>
<proteinExistence type="predicted"/>
<keyword evidence="1 5" id="KW-0808">Transferase</keyword>
<dbReference type="SUPFAM" id="SSF52540">
    <property type="entry name" value="P-loop containing nucleoside triphosphate hydrolases"/>
    <property type="match status" value="1"/>
</dbReference>
<evidence type="ECO:0000256" key="1">
    <source>
        <dbReference type="ARBA" id="ARBA00022679"/>
    </source>
</evidence>
<dbReference type="EMBL" id="JACHEX010000001">
    <property type="protein sequence ID" value="MBB6062000.1"/>
    <property type="molecule type" value="Genomic_DNA"/>
</dbReference>
<organism evidence="5 6">
    <name type="scientific">Thermosipho japonicus</name>
    <dbReference type="NCBI Taxonomy" id="90323"/>
    <lineage>
        <taxon>Bacteria</taxon>
        <taxon>Thermotogati</taxon>
        <taxon>Thermotogota</taxon>
        <taxon>Thermotogae</taxon>
        <taxon>Thermotogales</taxon>
        <taxon>Fervidobacteriaceae</taxon>
        <taxon>Thermosipho</taxon>
    </lineage>
</organism>
<evidence type="ECO:0000313" key="6">
    <source>
        <dbReference type="Proteomes" id="UP000555828"/>
    </source>
</evidence>
<dbReference type="EC" id="2.7.7.7" evidence="5"/>
<dbReference type="Gene3D" id="1.20.272.10">
    <property type="match status" value="1"/>
</dbReference>
<keyword evidence="3" id="KW-0235">DNA replication</keyword>
<dbReference type="RefSeq" id="WP_184618737.1">
    <property type="nucleotide sequence ID" value="NZ_JACHEX010000001.1"/>
</dbReference>
<name>A0A841GSA1_9BACT</name>
<dbReference type="GO" id="GO:0003887">
    <property type="term" value="F:DNA-directed DNA polymerase activity"/>
    <property type="evidence" value="ECO:0007669"/>
    <property type="project" value="UniProtKB-KW"/>
</dbReference>
<evidence type="ECO:0000256" key="3">
    <source>
        <dbReference type="ARBA" id="ARBA00022705"/>
    </source>
</evidence>
<keyword evidence="4" id="KW-0239">DNA-directed DNA polymerase</keyword>
<dbReference type="PANTHER" id="PTHR34388">
    <property type="entry name" value="DNA POLYMERASE III SUBUNIT DELTA"/>
    <property type="match status" value="1"/>
</dbReference>
<evidence type="ECO:0000256" key="4">
    <source>
        <dbReference type="ARBA" id="ARBA00022932"/>
    </source>
</evidence>
<keyword evidence="2 5" id="KW-0548">Nucleotidyltransferase</keyword>
<dbReference type="GO" id="GO:0003677">
    <property type="term" value="F:DNA binding"/>
    <property type="evidence" value="ECO:0007669"/>
    <property type="project" value="InterPro"/>
</dbReference>
<dbReference type="PANTHER" id="PTHR34388:SF1">
    <property type="entry name" value="DNA POLYMERASE III SUBUNIT DELTA"/>
    <property type="match status" value="1"/>
</dbReference>
<dbReference type="Proteomes" id="UP000555828">
    <property type="component" value="Unassembled WGS sequence"/>
</dbReference>
<sequence length="312" mass="36508">MPIINLSGNSELKKEEYVKELVSKFNAEYVRVYSDYTDRLEIIKEKVSNIGLFSKKAVIDVVDFEKFKTSERKEILALLVSDDVYLVLRTQKKIKGISGEEFKLPNVWEEEKWKSLISEMLKEHGLEVKGEIIDFLFENVGPDEFALYNEIKKLKVFGKDLNFDILKDVIHKYTLSKLDDFCFAISEMKEESFRLLKDIIKDYEPIIIVYTLSSHFISLFKIFVNVEKKTSFFWPEISRLSKELKIPSPKVARFLGFKFKGQKIEPINHLLIYSEEKLKDIIKRLYFIDRSIKSGGAAEVEILNLIKFIKEG</sequence>
<dbReference type="InterPro" id="IPR005790">
    <property type="entry name" value="DNA_polIII_delta"/>
</dbReference>
<dbReference type="InterPro" id="IPR027417">
    <property type="entry name" value="P-loop_NTPase"/>
</dbReference>
<dbReference type="AlphaFoldDB" id="A0A841GSA1"/>
<dbReference type="Gene3D" id="1.10.8.60">
    <property type="match status" value="1"/>
</dbReference>
<dbReference type="GO" id="GO:0009360">
    <property type="term" value="C:DNA polymerase III complex"/>
    <property type="evidence" value="ECO:0007669"/>
    <property type="project" value="TreeGrafter"/>
</dbReference>